<dbReference type="EMBL" id="VIIS01000074">
    <property type="protein sequence ID" value="KAF0313664.1"/>
    <property type="molecule type" value="Genomic_DNA"/>
</dbReference>
<proteinExistence type="predicted"/>
<accession>A0A6A4XCD2</accession>
<keyword evidence="1" id="KW-0472">Membrane</keyword>
<feature type="transmembrane region" description="Helical" evidence="1">
    <location>
        <begin position="30"/>
        <end position="50"/>
    </location>
</feature>
<comment type="caution">
    <text evidence="2">The sequence shown here is derived from an EMBL/GenBank/DDBJ whole genome shotgun (WGS) entry which is preliminary data.</text>
</comment>
<keyword evidence="3" id="KW-1185">Reference proteome</keyword>
<evidence type="ECO:0000313" key="3">
    <source>
        <dbReference type="Proteomes" id="UP000440578"/>
    </source>
</evidence>
<protein>
    <submittedName>
        <fullName evidence="2">Uncharacterized protein</fullName>
    </submittedName>
</protein>
<dbReference type="Proteomes" id="UP000440578">
    <property type="component" value="Unassembled WGS sequence"/>
</dbReference>
<name>A0A6A4XCD2_AMPAM</name>
<gene>
    <name evidence="2" type="ORF">FJT64_015802</name>
</gene>
<keyword evidence="1" id="KW-0812">Transmembrane</keyword>
<dbReference type="AlphaFoldDB" id="A0A6A4XCD2"/>
<sequence>MCNHRSPGFGRLVVQENGYGEQVVWAEEELAGLFGLLIAVLALLIVHLLLRICVSVSKLSRSCCGGCRTSD</sequence>
<evidence type="ECO:0000256" key="1">
    <source>
        <dbReference type="SAM" id="Phobius"/>
    </source>
</evidence>
<evidence type="ECO:0000313" key="2">
    <source>
        <dbReference type="EMBL" id="KAF0313664.1"/>
    </source>
</evidence>
<reference evidence="2 3" key="1">
    <citation type="submission" date="2019-07" db="EMBL/GenBank/DDBJ databases">
        <title>Draft genome assembly of a fouling barnacle, Amphibalanus amphitrite (Darwin, 1854): The first reference genome for Thecostraca.</title>
        <authorList>
            <person name="Kim W."/>
        </authorList>
    </citation>
    <scope>NUCLEOTIDE SEQUENCE [LARGE SCALE GENOMIC DNA]</scope>
    <source>
        <strain evidence="2">SNU_AA5</strain>
        <tissue evidence="2">Soma without cirri and trophi</tissue>
    </source>
</reference>
<organism evidence="2 3">
    <name type="scientific">Amphibalanus amphitrite</name>
    <name type="common">Striped barnacle</name>
    <name type="synonym">Balanus amphitrite</name>
    <dbReference type="NCBI Taxonomy" id="1232801"/>
    <lineage>
        <taxon>Eukaryota</taxon>
        <taxon>Metazoa</taxon>
        <taxon>Ecdysozoa</taxon>
        <taxon>Arthropoda</taxon>
        <taxon>Crustacea</taxon>
        <taxon>Multicrustacea</taxon>
        <taxon>Cirripedia</taxon>
        <taxon>Thoracica</taxon>
        <taxon>Thoracicalcarea</taxon>
        <taxon>Balanomorpha</taxon>
        <taxon>Balanoidea</taxon>
        <taxon>Balanidae</taxon>
        <taxon>Amphibalaninae</taxon>
        <taxon>Amphibalanus</taxon>
    </lineage>
</organism>
<keyword evidence="1" id="KW-1133">Transmembrane helix</keyword>